<feature type="transmembrane region" description="Helical" evidence="9">
    <location>
        <begin position="60"/>
        <end position="79"/>
    </location>
</feature>
<protein>
    <submittedName>
        <fullName evidence="10">SMR family transporter</fullName>
    </submittedName>
</protein>
<keyword evidence="11" id="KW-1185">Reference proteome</keyword>
<evidence type="ECO:0000256" key="2">
    <source>
        <dbReference type="ARBA" id="ARBA00022448"/>
    </source>
</evidence>
<dbReference type="EMBL" id="JAOTJC010000004">
    <property type="protein sequence ID" value="MCU7553430.1"/>
    <property type="molecule type" value="Genomic_DNA"/>
</dbReference>
<feature type="transmembrane region" description="Helical" evidence="9">
    <location>
        <begin position="30"/>
        <end position="48"/>
    </location>
</feature>
<keyword evidence="4 8" id="KW-0812">Transmembrane</keyword>
<dbReference type="Pfam" id="PF00893">
    <property type="entry name" value="Multi_Drug_Res"/>
    <property type="match status" value="1"/>
</dbReference>
<gene>
    <name evidence="10" type="ORF">OCL06_02325</name>
</gene>
<keyword evidence="3" id="KW-1003">Cell membrane</keyword>
<dbReference type="RefSeq" id="WP_262992129.1">
    <property type="nucleotide sequence ID" value="NZ_JAOTJC010000004.1"/>
</dbReference>
<evidence type="ECO:0000313" key="11">
    <source>
        <dbReference type="Proteomes" id="UP001209257"/>
    </source>
</evidence>
<dbReference type="InterPro" id="IPR037185">
    <property type="entry name" value="EmrE-like"/>
</dbReference>
<evidence type="ECO:0000256" key="7">
    <source>
        <dbReference type="ARBA" id="ARBA00038032"/>
    </source>
</evidence>
<dbReference type="InterPro" id="IPR045324">
    <property type="entry name" value="Small_multidrug_res"/>
</dbReference>
<dbReference type="SUPFAM" id="SSF103481">
    <property type="entry name" value="Multidrug resistance efflux transporter EmrE"/>
    <property type="match status" value="1"/>
</dbReference>
<evidence type="ECO:0000256" key="3">
    <source>
        <dbReference type="ARBA" id="ARBA00022475"/>
    </source>
</evidence>
<dbReference type="Proteomes" id="UP001209257">
    <property type="component" value="Unassembled WGS sequence"/>
</dbReference>
<keyword evidence="6 9" id="KW-0472">Membrane</keyword>
<evidence type="ECO:0000256" key="8">
    <source>
        <dbReference type="RuleBase" id="RU003942"/>
    </source>
</evidence>
<comment type="similarity">
    <text evidence="7 8">Belongs to the drug/metabolite transporter (DMT) superfamily. Small multidrug resistance (SMR) (TC 2.A.7.1) family.</text>
</comment>
<comment type="caution">
    <text evidence="10">The sequence shown here is derived from an EMBL/GenBank/DDBJ whole genome shotgun (WGS) entry which is preliminary data.</text>
</comment>
<keyword evidence="5 9" id="KW-1133">Transmembrane helix</keyword>
<dbReference type="PANTHER" id="PTHR30561:SF1">
    <property type="entry name" value="MULTIDRUG TRANSPORTER EMRE"/>
    <property type="match status" value="1"/>
</dbReference>
<evidence type="ECO:0000256" key="9">
    <source>
        <dbReference type="SAM" id="Phobius"/>
    </source>
</evidence>
<sequence>MVYWIYLAVAIVAEVAATSALKLSDGMTRLWPSLWVIAGYSVAFYCLAQAIKVIPVGISYAVWAGTGIVLIALIGWALFGQKLDLPAIAGIGLILAGVVMVTLVSDSVH</sequence>
<dbReference type="PANTHER" id="PTHR30561">
    <property type="entry name" value="SMR FAMILY PROTON-DEPENDENT DRUG EFFLUX TRANSPORTER SUGE"/>
    <property type="match status" value="1"/>
</dbReference>
<evidence type="ECO:0000256" key="1">
    <source>
        <dbReference type="ARBA" id="ARBA00004651"/>
    </source>
</evidence>
<keyword evidence="2" id="KW-0813">Transport</keyword>
<comment type="subcellular location">
    <subcellularLocation>
        <location evidence="1 8">Cell membrane</location>
        <topology evidence="1 8">Multi-pass membrane protein</topology>
    </subcellularLocation>
</comment>
<reference evidence="11" key="1">
    <citation type="submission" date="2023-07" db="EMBL/GenBank/DDBJ databases">
        <title>Study on multiphase classification of strain Alteromonas salexigens isolated from the Yellow Sea.</title>
        <authorList>
            <person name="Sun L."/>
        </authorList>
    </citation>
    <scope>NUCLEOTIDE SEQUENCE [LARGE SCALE GENOMIC DNA]</scope>
    <source>
        <strain evidence="11">ASW11-19</strain>
    </source>
</reference>
<accession>A0ABT2VJL4</accession>
<proteinExistence type="inferred from homology"/>
<organism evidence="10 11">
    <name type="scientific">Alteromonas salexigens</name>
    <dbReference type="NCBI Taxonomy" id="2982530"/>
    <lineage>
        <taxon>Bacteria</taxon>
        <taxon>Pseudomonadati</taxon>
        <taxon>Pseudomonadota</taxon>
        <taxon>Gammaproteobacteria</taxon>
        <taxon>Alteromonadales</taxon>
        <taxon>Alteromonadaceae</taxon>
        <taxon>Alteromonas/Salinimonas group</taxon>
        <taxon>Alteromonas</taxon>
    </lineage>
</organism>
<dbReference type="Gene3D" id="1.10.3730.20">
    <property type="match status" value="1"/>
</dbReference>
<evidence type="ECO:0000256" key="6">
    <source>
        <dbReference type="ARBA" id="ARBA00023136"/>
    </source>
</evidence>
<name>A0ABT2VJL4_9ALTE</name>
<dbReference type="InterPro" id="IPR000390">
    <property type="entry name" value="Small_drug/metabolite_transptr"/>
</dbReference>
<evidence type="ECO:0000256" key="4">
    <source>
        <dbReference type="ARBA" id="ARBA00022692"/>
    </source>
</evidence>
<evidence type="ECO:0000256" key="5">
    <source>
        <dbReference type="ARBA" id="ARBA00022989"/>
    </source>
</evidence>
<feature type="transmembrane region" description="Helical" evidence="9">
    <location>
        <begin position="85"/>
        <end position="104"/>
    </location>
</feature>
<evidence type="ECO:0000313" key="10">
    <source>
        <dbReference type="EMBL" id="MCU7553430.1"/>
    </source>
</evidence>